<dbReference type="EMBL" id="CAMXCT030006623">
    <property type="protein sequence ID" value="CAL4804538.1"/>
    <property type="molecule type" value="Genomic_DNA"/>
</dbReference>
<dbReference type="OrthoDB" id="429851at2759"/>
<sequence>MNYALLPGILLLLVVVAITVCFLAAVPLWKLRLLWNSKASLTTPADWWLYALTRCPCLTLMFGILLPCSFGLVGAAASGFSVNVNLDFSEYLEAELEEQYLLNVATEASLRQVRKPFSTELQEQFEGWTADRYENRRHGTDNIADVWQPDISRMVIAKAPRGLYEGVPLIFRLWSLDIFYEAVDQEKGIFTEEALNEIRDFENQLVSFSGYSTFCRRWDSFGELPCDAPSSVKNLFFTMPNSSRDSSTMELVYDGTGKLASIDLALEELARNEVRWWTESDFNSKKLKSQYTRSTFYGGAPLIGYSTWHDRQAEQEAKIHDFLGRLFRDYLRGADVPSSDPIHLPYKHVKFAWYEKRMHSYEVLYYLWYDMLFAFGTLTMVTLMVLMRFQNVFITFFAAIGAHLAFSGASSALRL</sequence>
<proteinExistence type="predicted"/>
<feature type="transmembrane region" description="Helical" evidence="1">
    <location>
        <begin position="363"/>
        <end position="386"/>
    </location>
</feature>
<evidence type="ECO:0000313" key="3">
    <source>
        <dbReference type="EMBL" id="CAL4804538.1"/>
    </source>
</evidence>
<dbReference type="EMBL" id="CAMXCT010006623">
    <property type="protein sequence ID" value="CAI4017226.1"/>
    <property type="molecule type" value="Genomic_DNA"/>
</dbReference>
<keyword evidence="1" id="KW-0472">Membrane</keyword>
<reference evidence="2" key="1">
    <citation type="submission" date="2022-10" db="EMBL/GenBank/DDBJ databases">
        <authorList>
            <person name="Chen Y."/>
            <person name="Dougan E. K."/>
            <person name="Chan C."/>
            <person name="Rhodes N."/>
            <person name="Thang M."/>
        </authorList>
    </citation>
    <scope>NUCLEOTIDE SEQUENCE</scope>
</reference>
<comment type="caution">
    <text evidence="2">The sequence shown here is derived from an EMBL/GenBank/DDBJ whole genome shotgun (WGS) entry which is preliminary data.</text>
</comment>
<organism evidence="2">
    <name type="scientific">Cladocopium goreaui</name>
    <dbReference type="NCBI Taxonomy" id="2562237"/>
    <lineage>
        <taxon>Eukaryota</taxon>
        <taxon>Sar</taxon>
        <taxon>Alveolata</taxon>
        <taxon>Dinophyceae</taxon>
        <taxon>Suessiales</taxon>
        <taxon>Symbiodiniaceae</taxon>
        <taxon>Cladocopium</taxon>
    </lineage>
</organism>
<accession>A0A9P1DVZ8</accession>
<dbReference type="AlphaFoldDB" id="A0A9P1DVZ8"/>
<keyword evidence="4" id="KW-1185">Reference proteome</keyword>
<feature type="transmembrane region" description="Helical" evidence="1">
    <location>
        <begin position="47"/>
        <end position="73"/>
    </location>
</feature>
<dbReference type="EMBL" id="CAMXCT020006623">
    <property type="protein sequence ID" value="CAL1170601.1"/>
    <property type="molecule type" value="Genomic_DNA"/>
</dbReference>
<dbReference type="PANTHER" id="PTHR46687">
    <property type="entry name" value="PROTEIN DISPATCHED HOMOLOG 3"/>
    <property type="match status" value="1"/>
</dbReference>
<keyword evidence="1" id="KW-0812">Transmembrane</keyword>
<gene>
    <name evidence="2" type="ORF">C1SCF055_LOCUS41885</name>
</gene>
<evidence type="ECO:0000313" key="2">
    <source>
        <dbReference type="EMBL" id="CAI4017226.1"/>
    </source>
</evidence>
<keyword evidence="1" id="KW-1133">Transmembrane helix</keyword>
<evidence type="ECO:0000313" key="4">
    <source>
        <dbReference type="Proteomes" id="UP001152797"/>
    </source>
</evidence>
<dbReference type="InterPro" id="IPR042480">
    <property type="entry name" value="DISP3"/>
</dbReference>
<dbReference type="PANTHER" id="PTHR46687:SF1">
    <property type="entry name" value="PROTEIN DISPATCHED HOMOLOG 3"/>
    <property type="match status" value="1"/>
</dbReference>
<dbReference type="GO" id="GO:0005737">
    <property type="term" value="C:cytoplasm"/>
    <property type="evidence" value="ECO:0007669"/>
    <property type="project" value="TreeGrafter"/>
</dbReference>
<dbReference type="Proteomes" id="UP001152797">
    <property type="component" value="Unassembled WGS sequence"/>
</dbReference>
<feature type="transmembrane region" description="Helical" evidence="1">
    <location>
        <begin position="392"/>
        <end position="413"/>
    </location>
</feature>
<name>A0A9P1DVZ8_9DINO</name>
<reference evidence="3 4" key="2">
    <citation type="submission" date="2024-05" db="EMBL/GenBank/DDBJ databases">
        <authorList>
            <person name="Chen Y."/>
            <person name="Shah S."/>
            <person name="Dougan E. K."/>
            <person name="Thang M."/>
            <person name="Chan C."/>
        </authorList>
    </citation>
    <scope>NUCLEOTIDE SEQUENCE [LARGE SCALE GENOMIC DNA]</scope>
</reference>
<protein>
    <submittedName>
        <fullName evidence="2">Uncharacterized protein</fullName>
    </submittedName>
</protein>
<evidence type="ECO:0000256" key="1">
    <source>
        <dbReference type="SAM" id="Phobius"/>
    </source>
</evidence>